<comment type="cofactor">
    <cofactor evidence="1 6">
        <name>Zn(2+)</name>
        <dbReference type="ChEBI" id="CHEBI:29105"/>
    </cofactor>
</comment>
<dbReference type="Gene3D" id="3.40.50.720">
    <property type="entry name" value="NAD(P)-binding Rossmann-like Domain"/>
    <property type="match status" value="1"/>
</dbReference>
<feature type="domain" description="Enoyl reductase (ER)" evidence="7">
    <location>
        <begin position="10"/>
        <end position="341"/>
    </location>
</feature>
<evidence type="ECO:0000256" key="4">
    <source>
        <dbReference type="ARBA" id="ARBA00022833"/>
    </source>
</evidence>
<dbReference type="GO" id="GO:0008270">
    <property type="term" value="F:zinc ion binding"/>
    <property type="evidence" value="ECO:0007669"/>
    <property type="project" value="InterPro"/>
</dbReference>
<evidence type="ECO:0000256" key="1">
    <source>
        <dbReference type="ARBA" id="ARBA00001947"/>
    </source>
</evidence>
<keyword evidence="4 6" id="KW-0862">Zinc</keyword>
<evidence type="ECO:0000256" key="3">
    <source>
        <dbReference type="ARBA" id="ARBA00022723"/>
    </source>
</evidence>
<dbReference type="InterPro" id="IPR013149">
    <property type="entry name" value="ADH-like_C"/>
</dbReference>
<comment type="similarity">
    <text evidence="2 6">Belongs to the zinc-containing alcohol dehydrogenase family.</text>
</comment>
<organism evidence="8">
    <name type="scientific">Streptomyces sp. NBC_00060</name>
    <dbReference type="NCBI Taxonomy" id="2975636"/>
    <lineage>
        <taxon>Bacteria</taxon>
        <taxon>Bacillati</taxon>
        <taxon>Actinomycetota</taxon>
        <taxon>Actinomycetes</taxon>
        <taxon>Kitasatosporales</taxon>
        <taxon>Streptomycetaceae</taxon>
        <taxon>Streptomyces</taxon>
    </lineage>
</organism>
<proteinExistence type="inferred from homology"/>
<evidence type="ECO:0000259" key="7">
    <source>
        <dbReference type="SMART" id="SM00829"/>
    </source>
</evidence>
<dbReference type="EMBL" id="CP108253">
    <property type="protein sequence ID" value="WTU38107.1"/>
    <property type="molecule type" value="Genomic_DNA"/>
</dbReference>
<dbReference type="PROSITE" id="PS00059">
    <property type="entry name" value="ADH_ZINC"/>
    <property type="match status" value="1"/>
</dbReference>
<evidence type="ECO:0000313" key="8">
    <source>
        <dbReference type="EMBL" id="WTU38107.1"/>
    </source>
</evidence>
<keyword evidence="5" id="KW-0560">Oxidoreductase</keyword>
<dbReference type="SUPFAM" id="SSF50129">
    <property type="entry name" value="GroES-like"/>
    <property type="match status" value="1"/>
</dbReference>
<dbReference type="SUPFAM" id="SSF51735">
    <property type="entry name" value="NAD(P)-binding Rossmann-fold domains"/>
    <property type="match status" value="1"/>
</dbReference>
<sequence length="349" mass="36442">MKAVVATAPGPDRVALLDVEEVACRPGHVIVRVEAVGICGSEIHIQQGDVSWDMTYPVTLGHEFSGVVVEAGAGVTSFAVGDRVVSETAAEIDAASEWARTGVYNLDPNRRGFGARADGGMAERVVVPERCLHRLPDNVSFKQGALTEPVCVAYQATCVRTEIRPGDAVAVVGAGTIGLLSAWLATLGGAGPVVVVGLPGDAWRAPTMQAMGPIRFAASVEEARAALERRGRAGADAVIDAAGASEALRTALELARPLGQVTKVGWGPQPYAYSLDSLVAKQLTLRGSFSHTWTVWERVLALLADGAGEVVERIVGWEGTLDDWATGFGLQAEGAVIKGMLLPRSCPAG</sequence>
<dbReference type="InterPro" id="IPR036291">
    <property type="entry name" value="NAD(P)-bd_dom_sf"/>
</dbReference>
<evidence type="ECO:0000256" key="5">
    <source>
        <dbReference type="ARBA" id="ARBA00023002"/>
    </source>
</evidence>
<dbReference type="AlphaFoldDB" id="A0AAU2GU50"/>
<dbReference type="InterPro" id="IPR011032">
    <property type="entry name" value="GroES-like_sf"/>
</dbReference>
<dbReference type="InterPro" id="IPR013154">
    <property type="entry name" value="ADH-like_N"/>
</dbReference>
<dbReference type="InterPro" id="IPR002328">
    <property type="entry name" value="ADH_Zn_CS"/>
</dbReference>
<dbReference type="EMBL" id="CP108253">
    <property type="protein sequence ID" value="WTU45252.1"/>
    <property type="molecule type" value="Genomic_DNA"/>
</dbReference>
<dbReference type="Pfam" id="PF00107">
    <property type="entry name" value="ADH_zinc_N"/>
    <property type="match status" value="1"/>
</dbReference>
<evidence type="ECO:0000256" key="6">
    <source>
        <dbReference type="RuleBase" id="RU361277"/>
    </source>
</evidence>
<evidence type="ECO:0000313" key="9">
    <source>
        <dbReference type="EMBL" id="WTU45252.1"/>
    </source>
</evidence>
<dbReference type="Pfam" id="PF08240">
    <property type="entry name" value="ADH_N"/>
    <property type="match status" value="1"/>
</dbReference>
<dbReference type="InterPro" id="IPR020843">
    <property type="entry name" value="ER"/>
</dbReference>
<accession>A0AAU2GU50</accession>
<evidence type="ECO:0000256" key="2">
    <source>
        <dbReference type="ARBA" id="ARBA00008072"/>
    </source>
</evidence>
<keyword evidence="3 6" id="KW-0479">Metal-binding</keyword>
<name>A0AAU2GU50_9ACTN</name>
<dbReference type="GO" id="GO:0016491">
    <property type="term" value="F:oxidoreductase activity"/>
    <property type="evidence" value="ECO:0007669"/>
    <property type="project" value="UniProtKB-KW"/>
</dbReference>
<gene>
    <name evidence="8" type="ORF">OHV25_00155</name>
    <name evidence="9" type="ORF">OHV25_39685</name>
</gene>
<dbReference type="PANTHER" id="PTHR43161:SF23">
    <property type="entry name" value="(R,R)-BUTANEDIOL DEHYDROGENASE-RELATED"/>
    <property type="match status" value="1"/>
</dbReference>
<dbReference type="SMART" id="SM00829">
    <property type="entry name" value="PKS_ER"/>
    <property type="match status" value="1"/>
</dbReference>
<protein>
    <submittedName>
        <fullName evidence="8">Alcohol dehydrogenase catalytic domain-containing protein</fullName>
    </submittedName>
</protein>
<dbReference type="Gene3D" id="3.90.180.10">
    <property type="entry name" value="Medium-chain alcohol dehydrogenases, catalytic domain"/>
    <property type="match status" value="1"/>
</dbReference>
<dbReference type="PANTHER" id="PTHR43161">
    <property type="entry name" value="SORBITOL DEHYDROGENASE"/>
    <property type="match status" value="1"/>
</dbReference>
<reference evidence="8" key="1">
    <citation type="submission" date="2022-10" db="EMBL/GenBank/DDBJ databases">
        <title>The complete genomes of actinobacterial strains from the NBC collection.</title>
        <authorList>
            <person name="Joergensen T.S."/>
            <person name="Alvarez Arevalo M."/>
            <person name="Sterndorff E.B."/>
            <person name="Faurdal D."/>
            <person name="Vuksanovic O."/>
            <person name="Mourched A.-S."/>
            <person name="Charusanti P."/>
            <person name="Shaw S."/>
            <person name="Blin K."/>
            <person name="Weber T."/>
        </authorList>
    </citation>
    <scope>NUCLEOTIDE SEQUENCE</scope>
    <source>
        <strain evidence="8">NBC_00060</strain>
    </source>
</reference>